<evidence type="ECO:0000313" key="2">
    <source>
        <dbReference type="Proteomes" id="UP000805649"/>
    </source>
</evidence>
<evidence type="ECO:0000313" key="1">
    <source>
        <dbReference type="EMBL" id="KAL0935714.1"/>
    </source>
</evidence>
<organism evidence="1 2">
    <name type="scientific">Colletotrichum truncatum</name>
    <name type="common">Anthracnose fungus</name>
    <name type="synonym">Colletotrichum capsici</name>
    <dbReference type="NCBI Taxonomy" id="5467"/>
    <lineage>
        <taxon>Eukaryota</taxon>
        <taxon>Fungi</taxon>
        <taxon>Dikarya</taxon>
        <taxon>Ascomycota</taxon>
        <taxon>Pezizomycotina</taxon>
        <taxon>Sordariomycetes</taxon>
        <taxon>Hypocreomycetidae</taxon>
        <taxon>Glomerellales</taxon>
        <taxon>Glomerellaceae</taxon>
        <taxon>Colletotrichum</taxon>
        <taxon>Colletotrichum truncatum species complex</taxon>
    </lineage>
</organism>
<name>A0ACC3YUV6_COLTU</name>
<comment type="caution">
    <text evidence="1">The sequence shown here is derived from an EMBL/GenBank/DDBJ whole genome shotgun (WGS) entry which is preliminary data.</text>
</comment>
<gene>
    <name evidence="1" type="ORF">CTRU02_210305</name>
</gene>
<sequence length="258" mass="29210">MAFMPLAFETRSDTTTRLSYTRSSLSPANQMDTRMPSSRGNTSPHGFNTGHAVLSPRDRLSPKLQDWPPSRAMHSDFYSASSAFGHLTKERFHSTSPRPQKTSDASQDRRKSKPKSPKRRRNPDHSLLAIGSWSNQSHHHETNHSHANRFGDHVTFNDQAAANDLPMGYSASFNETDDFVLFPDDTPEDELVPYGRPLPPRAPRISRLRTPDIAPLSTDVQFFPCLGDECEEDRINEAWYLAGRETVDSQRQFHSMIS</sequence>
<dbReference type="Proteomes" id="UP000805649">
    <property type="component" value="Unassembled WGS sequence"/>
</dbReference>
<accession>A0ACC3YUV6</accession>
<protein>
    <submittedName>
        <fullName evidence="1">Uncharacterized protein</fullName>
    </submittedName>
</protein>
<dbReference type="EMBL" id="VUJX02000006">
    <property type="protein sequence ID" value="KAL0935714.1"/>
    <property type="molecule type" value="Genomic_DNA"/>
</dbReference>
<keyword evidence="2" id="KW-1185">Reference proteome</keyword>
<proteinExistence type="predicted"/>
<reference evidence="1 2" key="1">
    <citation type="journal article" date="2020" name="Phytopathology">
        <title>Genome Sequence Resources of Colletotrichum truncatum, C. plurivorum, C. musicola, and C. sojae: Four Species Pathogenic to Soybean (Glycine max).</title>
        <authorList>
            <person name="Rogerio F."/>
            <person name="Boufleur T.R."/>
            <person name="Ciampi-Guillardi M."/>
            <person name="Sukno S.A."/>
            <person name="Thon M.R."/>
            <person name="Massola Junior N.S."/>
            <person name="Baroncelli R."/>
        </authorList>
    </citation>
    <scope>NUCLEOTIDE SEQUENCE [LARGE SCALE GENOMIC DNA]</scope>
    <source>
        <strain evidence="1 2">CMES1059</strain>
    </source>
</reference>